<reference evidence="2" key="1">
    <citation type="submission" date="2020-09" db="EMBL/GenBank/DDBJ databases">
        <authorList>
            <person name="Dalcin Martins P."/>
        </authorList>
    </citation>
    <scope>NUCLEOTIDE SEQUENCE</scope>
    <source>
        <strain evidence="2">MAG47</strain>
    </source>
</reference>
<protein>
    <submittedName>
        <fullName evidence="2">Uncharacterized protein</fullName>
    </submittedName>
</protein>
<dbReference type="Proteomes" id="UP000642265">
    <property type="component" value="Unassembled WGS sequence"/>
</dbReference>
<gene>
    <name evidence="2" type="ORF">IH622_25005</name>
</gene>
<keyword evidence="1" id="KW-0472">Membrane</keyword>
<keyword evidence="1" id="KW-1133">Transmembrane helix</keyword>
<evidence type="ECO:0000313" key="3">
    <source>
        <dbReference type="Proteomes" id="UP000642265"/>
    </source>
</evidence>
<evidence type="ECO:0000313" key="2">
    <source>
        <dbReference type="EMBL" id="MBE0564049.1"/>
    </source>
</evidence>
<keyword evidence="1" id="KW-0812">Transmembrane</keyword>
<reference evidence="2" key="2">
    <citation type="submission" date="2020-10" db="EMBL/GenBank/DDBJ databases">
        <title>Enrichment of novel Verrucomicrobia, Bacteroidetes and Krumholzibacteria in an oxygen-limited, methane- and iron-fed bioreactor inoculated with Bothnian Sea sediments.</title>
        <authorList>
            <person name="Martins P.D."/>
            <person name="de Jong A."/>
            <person name="Lenstra W.K."/>
            <person name="van Helmond N.A.G.M."/>
            <person name="Slomp C.P."/>
            <person name="Jetten M.S.M."/>
            <person name="Welte C.U."/>
            <person name="Rasigraf O."/>
        </authorList>
    </citation>
    <scope>NUCLEOTIDE SEQUENCE</scope>
    <source>
        <strain evidence="2">MAG47</strain>
    </source>
</reference>
<organism evidence="2 3">
    <name type="scientific">Brucella anthropi</name>
    <name type="common">Ochrobactrum anthropi</name>
    <dbReference type="NCBI Taxonomy" id="529"/>
    <lineage>
        <taxon>Bacteria</taxon>
        <taxon>Pseudomonadati</taxon>
        <taxon>Pseudomonadota</taxon>
        <taxon>Alphaproteobacteria</taxon>
        <taxon>Hyphomicrobiales</taxon>
        <taxon>Brucellaceae</taxon>
        <taxon>Brucella/Ochrobactrum group</taxon>
        <taxon>Brucella</taxon>
    </lineage>
</organism>
<feature type="transmembrane region" description="Helical" evidence="1">
    <location>
        <begin position="49"/>
        <end position="69"/>
    </location>
</feature>
<sequence length="170" mass="19274">MCRATDIGNYRNEQATKERAADAYAADLLMPWYLFKPAVRLHKRLDINALRAVAALFSASLTATLIRMIDSDQFPCSMVVTHRASGKPWVTRAPSMQRRWFAREDLDPDSFAFTMMYGNDPRTEGFPRKIGADAWFDHHSAAEFEITEQSFKLPTGDVVTILNLPERMAG</sequence>
<proteinExistence type="predicted"/>
<name>A0A8I0N8B3_BRUAN</name>
<comment type="caution">
    <text evidence="2">The sequence shown here is derived from an EMBL/GenBank/DDBJ whole genome shotgun (WGS) entry which is preliminary data.</text>
</comment>
<dbReference type="EMBL" id="JACZKO010000069">
    <property type="protein sequence ID" value="MBE0564049.1"/>
    <property type="molecule type" value="Genomic_DNA"/>
</dbReference>
<dbReference type="AlphaFoldDB" id="A0A8I0N8B3"/>
<accession>A0A8I0N8B3</accession>
<evidence type="ECO:0000256" key="1">
    <source>
        <dbReference type="SAM" id="Phobius"/>
    </source>
</evidence>